<dbReference type="Proteomes" id="UP000290848">
    <property type="component" value="Unassembled WGS sequence"/>
</dbReference>
<organism evidence="1 2">
    <name type="scientific">Arcticibacter tournemirensis</name>
    <dbReference type="NCBI Taxonomy" id="699437"/>
    <lineage>
        <taxon>Bacteria</taxon>
        <taxon>Pseudomonadati</taxon>
        <taxon>Bacteroidota</taxon>
        <taxon>Sphingobacteriia</taxon>
        <taxon>Sphingobacteriales</taxon>
        <taxon>Sphingobacteriaceae</taxon>
        <taxon>Arcticibacter</taxon>
    </lineage>
</organism>
<proteinExistence type="predicted"/>
<gene>
    <name evidence="1" type="ORF">EKH83_07440</name>
</gene>
<sequence>MSYECCKKRPQPIIHPSIITFSSQQLTLNLQLSTCNSQPSTLNQPATFNLGLSTLNLQPTRNPQPAKTIMPAVCFWIYYSYGRKQLKARTLFRG</sequence>
<accession>A0A4Q0MB21</accession>
<protein>
    <submittedName>
        <fullName evidence="1">Uncharacterized protein</fullName>
    </submittedName>
</protein>
<name>A0A4Q0MB21_9SPHI</name>
<evidence type="ECO:0000313" key="1">
    <source>
        <dbReference type="EMBL" id="RXF70471.1"/>
    </source>
</evidence>
<reference evidence="1 2" key="1">
    <citation type="submission" date="2018-12" db="EMBL/GenBank/DDBJ databases">
        <title>The Draft Genome Sequence of the Soil Bacterium Pedobacter tournemirensis R1.</title>
        <authorList>
            <person name="He J."/>
        </authorList>
    </citation>
    <scope>NUCLEOTIDE SEQUENCE [LARGE SCALE GENOMIC DNA]</scope>
    <source>
        <strain evidence="1 2">R1</strain>
    </source>
</reference>
<dbReference type="AlphaFoldDB" id="A0A4Q0MB21"/>
<comment type="caution">
    <text evidence="1">The sequence shown here is derived from an EMBL/GenBank/DDBJ whole genome shotgun (WGS) entry which is preliminary data.</text>
</comment>
<dbReference type="EMBL" id="RXOC01000004">
    <property type="protein sequence ID" value="RXF70471.1"/>
    <property type="molecule type" value="Genomic_DNA"/>
</dbReference>
<evidence type="ECO:0000313" key="2">
    <source>
        <dbReference type="Proteomes" id="UP000290848"/>
    </source>
</evidence>